<dbReference type="Pfam" id="PF10948">
    <property type="entry name" value="DUF2635"/>
    <property type="match status" value="1"/>
</dbReference>
<dbReference type="InterPro" id="IPR024400">
    <property type="entry name" value="DUF2635"/>
</dbReference>
<accession>A0A511XP16</accession>
<reference evidence="1 2" key="1">
    <citation type="submission" date="2019-07" db="EMBL/GenBank/DDBJ databases">
        <title>Whole genome shotgun sequence of Acetobacter oeni NBRC 105207.</title>
        <authorList>
            <person name="Hosoyama A."/>
            <person name="Uohara A."/>
            <person name="Ohji S."/>
            <person name="Ichikawa N."/>
        </authorList>
    </citation>
    <scope>NUCLEOTIDE SEQUENCE [LARGE SCALE GENOMIC DNA]</scope>
    <source>
        <strain evidence="1 2">NBRC 105207</strain>
    </source>
</reference>
<dbReference type="RefSeq" id="WP_146891642.1">
    <property type="nucleotide sequence ID" value="NZ_BJYG01000050.1"/>
</dbReference>
<dbReference type="Proteomes" id="UP000321746">
    <property type="component" value="Unassembled WGS sequence"/>
</dbReference>
<proteinExistence type="predicted"/>
<protein>
    <submittedName>
        <fullName evidence="1">Uncharacterized protein</fullName>
    </submittedName>
</protein>
<gene>
    <name evidence="1" type="ORF">AOE01nite_29240</name>
</gene>
<name>A0A511XP16_9PROT</name>
<organism evidence="1 2">
    <name type="scientific">Acetobacter oeni</name>
    <dbReference type="NCBI Taxonomy" id="304077"/>
    <lineage>
        <taxon>Bacteria</taxon>
        <taxon>Pseudomonadati</taxon>
        <taxon>Pseudomonadota</taxon>
        <taxon>Alphaproteobacteria</taxon>
        <taxon>Acetobacterales</taxon>
        <taxon>Acetobacteraceae</taxon>
        <taxon>Acetobacter</taxon>
    </lineage>
</organism>
<dbReference type="AlphaFoldDB" id="A0A511XP16"/>
<dbReference type="OrthoDB" id="7362462at2"/>
<dbReference type="EMBL" id="BJYG01000050">
    <property type="protein sequence ID" value="GEN64700.1"/>
    <property type="molecule type" value="Genomic_DNA"/>
</dbReference>
<keyword evidence="2" id="KW-1185">Reference proteome</keyword>
<evidence type="ECO:0000313" key="2">
    <source>
        <dbReference type="Proteomes" id="UP000321746"/>
    </source>
</evidence>
<evidence type="ECO:0000313" key="1">
    <source>
        <dbReference type="EMBL" id="GEN64700.1"/>
    </source>
</evidence>
<sequence length="72" mass="7847">MITLKPREGLKIRDCMTRELIPATGINVEEVAGRPRSPYWQRLLRDGDVTTAAPQPAHAAALISPPSASPQE</sequence>
<comment type="caution">
    <text evidence="1">The sequence shown here is derived from an EMBL/GenBank/DDBJ whole genome shotgun (WGS) entry which is preliminary data.</text>
</comment>